<comment type="caution">
    <text evidence="1">The sequence shown here is derived from an EMBL/GenBank/DDBJ whole genome shotgun (WGS) entry which is preliminary data.</text>
</comment>
<organism evidence="1 2">
    <name type="scientific">Hypoxylon rubiginosum</name>
    <dbReference type="NCBI Taxonomy" id="110542"/>
    <lineage>
        <taxon>Eukaryota</taxon>
        <taxon>Fungi</taxon>
        <taxon>Dikarya</taxon>
        <taxon>Ascomycota</taxon>
        <taxon>Pezizomycotina</taxon>
        <taxon>Sordariomycetes</taxon>
        <taxon>Xylariomycetidae</taxon>
        <taxon>Xylariales</taxon>
        <taxon>Hypoxylaceae</taxon>
        <taxon>Hypoxylon</taxon>
    </lineage>
</organism>
<proteinExistence type="predicted"/>
<dbReference type="EMBL" id="MU393463">
    <property type="protein sequence ID" value="KAI4866133.1"/>
    <property type="molecule type" value="Genomic_DNA"/>
</dbReference>
<reference evidence="1 2" key="1">
    <citation type="journal article" date="2022" name="New Phytol.">
        <title>Ecological generalism drives hyperdiversity of secondary metabolite gene clusters in xylarialean endophytes.</title>
        <authorList>
            <person name="Franco M.E.E."/>
            <person name="Wisecaver J.H."/>
            <person name="Arnold A.E."/>
            <person name="Ju Y.M."/>
            <person name="Slot J.C."/>
            <person name="Ahrendt S."/>
            <person name="Moore L.P."/>
            <person name="Eastman K.E."/>
            <person name="Scott K."/>
            <person name="Konkel Z."/>
            <person name="Mondo S.J."/>
            <person name="Kuo A."/>
            <person name="Hayes R.D."/>
            <person name="Haridas S."/>
            <person name="Andreopoulos B."/>
            <person name="Riley R."/>
            <person name="LaButti K."/>
            <person name="Pangilinan J."/>
            <person name="Lipzen A."/>
            <person name="Amirebrahimi M."/>
            <person name="Yan J."/>
            <person name="Adam C."/>
            <person name="Keymanesh K."/>
            <person name="Ng V."/>
            <person name="Louie K."/>
            <person name="Northen T."/>
            <person name="Drula E."/>
            <person name="Henrissat B."/>
            <person name="Hsieh H.M."/>
            <person name="Youens-Clark K."/>
            <person name="Lutzoni F."/>
            <person name="Miadlikowska J."/>
            <person name="Eastwood D.C."/>
            <person name="Hamelin R.C."/>
            <person name="Grigoriev I.V."/>
            <person name="U'Ren J.M."/>
        </authorList>
    </citation>
    <scope>NUCLEOTIDE SEQUENCE [LARGE SCALE GENOMIC DNA]</scope>
    <source>
        <strain evidence="1 2">CBS 119005</strain>
    </source>
</reference>
<accession>A0ACB9Z3R6</accession>
<name>A0ACB9Z3R6_9PEZI</name>
<sequence length="507" mass="55405">MAPKQTFSNSITKMLRFLDRPDDRNHLNEIVTTPVFTEPARQAAAKLASSSKPGFSQYGLIAGISNDGSPKVDDMLHFNVSVPSSTFICGSQGSGKSHTLSCLLENCLIRSDANELPRPLTGIVFHYDSFISDGGGSPCEAAFLSTHPGTSVRVLCAPTNVAVIRKTYSELPNVKIEELRLNETDLNTQRMMDLMAVKEGGSMPLYVHVIHRILRDLRGEQQATGSSFRYASFKDKIGLEPLTPAQRGPLTQRMETLESFLVKEQLSPSRGSANKTKFASKPLKKAAGNDWNPTPGQLTIVDLSCPCVTAETACSLFNICLSLFLEQKPDVGRVVALDEAHKYMNESAEAGVLTQQLLSTIRLQRHLGARIFISTQEPTISPKLLDLCSVTIVHRFTSPDWLLALQRHLAGVSIVRRLREKTAADADDATEQLADRVKTLSIEDSDSAAAMLAHIVRLRVGEALLFAPSAVLSIDSSSSVRKLNHDVLKIRVRKRVTEDGGKSIMAG</sequence>
<evidence type="ECO:0000313" key="1">
    <source>
        <dbReference type="EMBL" id="KAI4866133.1"/>
    </source>
</evidence>
<protein>
    <submittedName>
        <fullName evidence="1">Uncharacterized protein</fullName>
    </submittedName>
</protein>
<keyword evidence="2" id="KW-1185">Reference proteome</keyword>
<gene>
    <name evidence="1" type="ORF">F4820DRAFT_270888</name>
</gene>
<evidence type="ECO:0000313" key="2">
    <source>
        <dbReference type="Proteomes" id="UP001497700"/>
    </source>
</evidence>
<dbReference type="Proteomes" id="UP001497700">
    <property type="component" value="Unassembled WGS sequence"/>
</dbReference>